<protein>
    <submittedName>
        <fullName evidence="1">Uncharacterized protein</fullName>
    </submittedName>
</protein>
<sequence length="52" mass="5317">MLGDAALGLHGLSMLCHSGHPCLCLKTTCTSFKKTGSLSGSPFSLKHGSKGL</sequence>
<evidence type="ECO:0000313" key="2">
    <source>
        <dbReference type="Proteomes" id="UP000054538"/>
    </source>
</evidence>
<dbReference type="InParanoid" id="A0A0D0DFD8"/>
<gene>
    <name evidence="1" type="ORF">PAXRUDRAFT_826010</name>
</gene>
<reference evidence="1 2" key="1">
    <citation type="submission" date="2014-04" db="EMBL/GenBank/DDBJ databases">
        <authorList>
            <consortium name="DOE Joint Genome Institute"/>
            <person name="Kuo A."/>
            <person name="Kohler A."/>
            <person name="Jargeat P."/>
            <person name="Nagy L.G."/>
            <person name="Floudas D."/>
            <person name="Copeland A."/>
            <person name="Barry K.W."/>
            <person name="Cichocki N."/>
            <person name="Veneault-Fourrey C."/>
            <person name="LaButti K."/>
            <person name="Lindquist E.A."/>
            <person name="Lipzen A."/>
            <person name="Lundell T."/>
            <person name="Morin E."/>
            <person name="Murat C."/>
            <person name="Sun H."/>
            <person name="Tunlid A."/>
            <person name="Henrissat B."/>
            <person name="Grigoriev I.V."/>
            <person name="Hibbett D.S."/>
            <person name="Martin F."/>
            <person name="Nordberg H.P."/>
            <person name="Cantor M.N."/>
            <person name="Hua S.X."/>
        </authorList>
    </citation>
    <scope>NUCLEOTIDE SEQUENCE [LARGE SCALE GENOMIC DNA]</scope>
    <source>
        <strain evidence="1 2">Ve08.2h10</strain>
    </source>
</reference>
<organism evidence="1 2">
    <name type="scientific">Paxillus rubicundulus Ve08.2h10</name>
    <dbReference type="NCBI Taxonomy" id="930991"/>
    <lineage>
        <taxon>Eukaryota</taxon>
        <taxon>Fungi</taxon>
        <taxon>Dikarya</taxon>
        <taxon>Basidiomycota</taxon>
        <taxon>Agaricomycotina</taxon>
        <taxon>Agaricomycetes</taxon>
        <taxon>Agaricomycetidae</taxon>
        <taxon>Boletales</taxon>
        <taxon>Paxilineae</taxon>
        <taxon>Paxillaceae</taxon>
        <taxon>Paxillus</taxon>
    </lineage>
</organism>
<evidence type="ECO:0000313" key="1">
    <source>
        <dbReference type="EMBL" id="KIK96387.1"/>
    </source>
</evidence>
<dbReference type="AlphaFoldDB" id="A0A0D0DFD8"/>
<accession>A0A0D0DFD8</accession>
<dbReference type="HOGENOM" id="CLU_3087875_0_0_1"/>
<proteinExistence type="predicted"/>
<dbReference type="EMBL" id="KN824989">
    <property type="protein sequence ID" value="KIK96387.1"/>
    <property type="molecule type" value="Genomic_DNA"/>
</dbReference>
<name>A0A0D0DFD8_9AGAM</name>
<keyword evidence="2" id="KW-1185">Reference proteome</keyword>
<dbReference type="Proteomes" id="UP000054538">
    <property type="component" value="Unassembled WGS sequence"/>
</dbReference>
<reference evidence="2" key="2">
    <citation type="submission" date="2015-01" db="EMBL/GenBank/DDBJ databases">
        <title>Evolutionary Origins and Diversification of the Mycorrhizal Mutualists.</title>
        <authorList>
            <consortium name="DOE Joint Genome Institute"/>
            <consortium name="Mycorrhizal Genomics Consortium"/>
            <person name="Kohler A."/>
            <person name="Kuo A."/>
            <person name="Nagy L.G."/>
            <person name="Floudas D."/>
            <person name="Copeland A."/>
            <person name="Barry K.W."/>
            <person name="Cichocki N."/>
            <person name="Veneault-Fourrey C."/>
            <person name="LaButti K."/>
            <person name="Lindquist E.A."/>
            <person name="Lipzen A."/>
            <person name="Lundell T."/>
            <person name="Morin E."/>
            <person name="Murat C."/>
            <person name="Riley R."/>
            <person name="Ohm R."/>
            <person name="Sun H."/>
            <person name="Tunlid A."/>
            <person name="Henrissat B."/>
            <person name="Grigoriev I.V."/>
            <person name="Hibbett D.S."/>
            <person name="Martin F."/>
        </authorList>
    </citation>
    <scope>NUCLEOTIDE SEQUENCE [LARGE SCALE GENOMIC DNA]</scope>
    <source>
        <strain evidence="2">Ve08.2h10</strain>
    </source>
</reference>